<organism evidence="2 3">
    <name type="scientific">Paracoccus caeni</name>
    <dbReference type="NCBI Taxonomy" id="657651"/>
    <lineage>
        <taxon>Bacteria</taxon>
        <taxon>Pseudomonadati</taxon>
        <taxon>Pseudomonadota</taxon>
        <taxon>Alphaproteobacteria</taxon>
        <taxon>Rhodobacterales</taxon>
        <taxon>Paracoccaceae</taxon>
        <taxon>Paracoccus</taxon>
    </lineage>
</organism>
<proteinExistence type="predicted"/>
<dbReference type="PRINTS" id="PR00368">
    <property type="entry name" value="FADPNR"/>
</dbReference>
<accession>A0A934SHE2</accession>
<comment type="caution">
    <text evidence="2">The sequence shown here is derived from an EMBL/GenBank/DDBJ whole genome shotgun (WGS) entry which is preliminary data.</text>
</comment>
<keyword evidence="3" id="KW-1185">Reference proteome</keyword>
<dbReference type="Gene3D" id="3.50.50.60">
    <property type="entry name" value="FAD/NAD(P)-binding domain"/>
    <property type="match status" value="2"/>
</dbReference>
<dbReference type="InterPro" id="IPR052189">
    <property type="entry name" value="L-asp_N-monooxygenase_NS-form"/>
</dbReference>
<dbReference type="Proteomes" id="UP000640485">
    <property type="component" value="Unassembled WGS sequence"/>
</dbReference>
<evidence type="ECO:0000313" key="2">
    <source>
        <dbReference type="EMBL" id="MBK4217494.1"/>
    </source>
</evidence>
<dbReference type="PANTHER" id="PTHR40254:SF1">
    <property type="entry name" value="BLR0577 PROTEIN"/>
    <property type="match status" value="1"/>
</dbReference>
<dbReference type="EMBL" id="JAEPRQ010000007">
    <property type="protein sequence ID" value="MBK4217494.1"/>
    <property type="molecule type" value="Genomic_DNA"/>
</dbReference>
<name>A0A934SHE2_9RHOB</name>
<dbReference type="InterPro" id="IPR038732">
    <property type="entry name" value="HpyO/CreE_NAD-binding"/>
</dbReference>
<dbReference type="Pfam" id="PF13454">
    <property type="entry name" value="NAD_binding_9"/>
    <property type="match status" value="1"/>
</dbReference>
<evidence type="ECO:0000313" key="3">
    <source>
        <dbReference type="Proteomes" id="UP000640485"/>
    </source>
</evidence>
<dbReference type="PANTHER" id="PTHR40254">
    <property type="entry name" value="BLR0577 PROTEIN"/>
    <property type="match status" value="1"/>
</dbReference>
<dbReference type="AlphaFoldDB" id="A0A934SHE2"/>
<evidence type="ECO:0000259" key="1">
    <source>
        <dbReference type="Pfam" id="PF13454"/>
    </source>
</evidence>
<dbReference type="RefSeq" id="WP_200688281.1">
    <property type="nucleotide sequence ID" value="NZ_JAEPRQ010000007.1"/>
</dbReference>
<sequence length="472" mass="51019">MTEHFPADREWASVAIIGGGLSGAAVAYHLAHQVPSEAVRITVIEPRGELGQGVAYGTIDPAHRLNVPHATMTLTTAEPDHFARWLRETTTAAPDWLTPDGRIFPPRAVFGRYVADQIQPLIETGRIRHLGLRAVDVFPDQGGYGIILENGDRLFADVVVLAVSHPPPGLPTELGALAGHPVLIADPFARGALNEIQPDERVLIVGSGLTGADMVASLSQRLDPGHVHLLSRHGWRSQPHGPDQNETTADFATAPARTTLALLRRIRAALARDAAEGLTWHASFDRLRGQANAIWAALPVHERRRLLRHLRGLWDIHRFRIAPQTHEALLSAEASGRLTAHTGRITALRLRGASVQLDIRRRGSDSIATIDVDRVILATGPAHGRITETHQLLRRMAERRMLRADDLKLGLKVSSVGEVIDGAGAVLPNLLVAGPLARASVGELMGVPEITAWAEHIARAAAGLSMRSRVGD</sequence>
<dbReference type="InterPro" id="IPR036188">
    <property type="entry name" value="FAD/NAD-bd_sf"/>
</dbReference>
<reference evidence="2" key="1">
    <citation type="submission" date="2021-01" db="EMBL/GenBank/DDBJ databases">
        <title>Paracoccus amoyensis sp. nov., isolated from the surface seawater along the coast of Xiamen Island, China.</title>
        <authorList>
            <person name="Lyu L."/>
        </authorList>
    </citation>
    <scope>NUCLEOTIDE SEQUENCE</scope>
    <source>
        <strain evidence="2">MJ17</strain>
    </source>
</reference>
<protein>
    <submittedName>
        <fullName evidence="2">FAD-dependent oxidoreductase</fullName>
    </submittedName>
</protein>
<dbReference type="SUPFAM" id="SSF51905">
    <property type="entry name" value="FAD/NAD(P)-binding domain"/>
    <property type="match status" value="2"/>
</dbReference>
<feature type="domain" description="FAD-dependent urate hydroxylase HpyO/Asp monooxygenase CreE-like FAD/NAD(P)-binding" evidence="1">
    <location>
        <begin position="15"/>
        <end position="165"/>
    </location>
</feature>
<gene>
    <name evidence="2" type="ORF">JJJ17_16310</name>
</gene>